<dbReference type="EMBL" id="CADCTV010000439">
    <property type="protein sequence ID" value="CAA9329946.1"/>
    <property type="molecule type" value="Genomic_DNA"/>
</dbReference>
<evidence type="ECO:0000313" key="1">
    <source>
        <dbReference type="EMBL" id="CAA9329946.1"/>
    </source>
</evidence>
<organism evidence="1">
    <name type="scientific">uncultured Gemmatimonadota bacterium</name>
    <dbReference type="NCBI Taxonomy" id="203437"/>
    <lineage>
        <taxon>Bacteria</taxon>
        <taxon>Pseudomonadati</taxon>
        <taxon>Gemmatimonadota</taxon>
        <taxon>environmental samples</taxon>
    </lineage>
</organism>
<sequence length="218" mass="23129">MVTRAPALVAALFFSRVHPRSARGPGRSWRDPAVRLSLLVLVLVLPLAGALSACEGNSLFGEPRVRADTVSLAAPTSATTLPTAIDLVPAGLGGPLEAFPETPADADRYDFTVRQVGGQLVLRPFVPLGGGGGAEIGRSTRDFDLLRKAPRSSADYGEEAVPLVLNGTYIMRSRPWSNGYQRCQTYAKAKVTALDVAAQTVSLAVVLNENCDDERLAD</sequence>
<dbReference type="AlphaFoldDB" id="A0A6J4LF08"/>
<protein>
    <submittedName>
        <fullName evidence="1">Uncharacterized protein</fullName>
    </submittedName>
</protein>
<accession>A0A6J4LF08</accession>
<reference evidence="1" key="1">
    <citation type="submission" date="2020-02" db="EMBL/GenBank/DDBJ databases">
        <authorList>
            <person name="Meier V. D."/>
        </authorList>
    </citation>
    <scope>NUCLEOTIDE SEQUENCE</scope>
    <source>
        <strain evidence="1">AVDCRST_MAG89</strain>
    </source>
</reference>
<proteinExistence type="predicted"/>
<gene>
    <name evidence="1" type="ORF">AVDCRST_MAG89-2075</name>
</gene>
<name>A0A6J4LF08_9BACT</name>